<dbReference type="RefSeq" id="WP_128215701.1">
    <property type="nucleotide sequence ID" value="NZ_CP025746.1"/>
</dbReference>
<gene>
    <name evidence="1" type="ORF">C1I91_27040</name>
</gene>
<dbReference type="EMBL" id="CP025746">
    <property type="protein sequence ID" value="QAA35007.1"/>
    <property type="molecule type" value="Genomic_DNA"/>
</dbReference>
<proteinExistence type="predicted"/>
<reference evidence="1 2" key="1">
    <citation type="submission" date="2018-01" db="EMBL/GenBank/DDBJ databases">
        <title>Genome Sequencing and Assembly of Anaerobacter polyendosporus strain CT4.</title>
        <authorList>
            <person name="Tachaapaikoon C."/>
            <person name="Sutheeworapong S."/>
            <person name="Jenjaroenpun P."/>
            <person name="Wongsurawat T."/>
            <person name="Nookeaw I."/>
            <person name="Cheawchanlertfa P."/>
            <person name="Kosugi A."/>
            <person name="Cheevadhanarak S."/>
            <person name="Ratanakhanokchai K."/>
        </authorList>
    </citation>
    <scope>NUCLEOTIDE SEQUENCE [LARGE SCALE GENOMIC DNA]</scope>
    <source>
        <strain evidence="1 2">CT4</strain>
    </source>
</reference>
<protein>
    <submittedName>
        <fullName evidence="1">Uncharacterized protein</fullName>
    </submittedName>
</protein>
<name>A0A410E116_9CLOT</name>
<evidence type="ECO:0000313" key="2">
    <source>
        <dbReference type="Proteomes" id="UP000286268"/>
    </source>
</evidence>
<keyword evidence="2" id="KW-1185">Reference proteome</keyword>
<dbReference type="Pfam" id="PF20124">
    <property type="entry name" value="DUF6514"/>
    <property type="match status" value="1"/>
</dbReference>
<dbReference type="Proteomes" id="UP000286268">
    <property type="component" value="Chromosome"/>
</dbReference>
<dbReference type="InterPro" id="IPR017016">
    <property type="entry name" value="UCP033595"/>
</dbReference>
<accession>A0A410E116</accession>
<dbReference type="KEGG" id="cmah:C1I91_27040"/>
<evidence type="ECO:0000313" key="1">
    <source>
        <dbReference type="EMBL" id="QAA35007.1"/>
    </source>
</evidence>
<organism evidence="1 2">
    <name type="scientific">Clostridium manihotivorum</name>
    <dbReference type="NCBI Taxonomy" id="2320868"/>
    <lineage>
        <taxon>Bacteria</taxon>
        <taxon>Bacillati</taxon>
        <taxon>Bacillota</taxon>
        <taxon>Clostridia</taxon>
        <taxon>Eubacteriales</taxon>
        <taxon>Clostridiaceae</taxon>
        <taxon>Clostridium</taxon>
    </lineage>
</organism>
<dbReference type="PIRSF" id="PIRSF033595">
    <property type="entry name" value="UCP033595"/>
    <property type="match status" value="1"/>
</dbReference>
<sequence>MMVVENLWRKVNIDNRECDYSYRLIKSDFKGTPVYGIEVERVDYYDNKIVNIERDSIDKISPIYDSVHQLLNLVYENQVSPIHLIDILGERVDELVEDFSTCYLSVAN</sequence>
<dbReference type="OrthoDB" id="1954979at2"/>
<dbReference type="AlphaFoldDB" id="A0A410E116"/>